<dbReference type="Proteomes" id="UP000305267">
    <property type="component" value="Unassembled WGS sequence"/>
</dbReference>
<name>A0A5C4LA69_9HYPH</name>
<keyword evidence="2" id="KW-1185">Reference proteome</keyword>
<evidence type="ECO:0008006" key="3">
    <source>
        <dbReference type="Google" id="ProtNLM"/>
    </source>
</evidence>
<dbReference type="Gene3D" id="1.10.30.50">
    <property type="match status" value="1"/>
</dbReference>
<reference evidence="1 2" key="1">
    <citation type="submission" date="2019-06" db="EMBL/GenBank/DDBJ databases">
        <title>Genome of Methylobacterium sp. 17Sr1-39.</title>
        <authorList>
            <person name="Seo T."/>
        </authorList>
    </citation>
    <scope>NUCLEOTIDE SEQUENCE [LARGE SCALE GENOMIC DNA]</scope>
    <source>
        <strain evidence="1 2">17Sr1-39</strain>
    </source>
</reference>
<comment type="caution">
    <text evidence="1">The sequence shown here is derived from an EMBL/GenBank/DDBJ whole genome shotgun (WGS) entry which is preliminary data.</text>
</comment>
<proteinExistence type="predicted"/>
<sequence length="272" mass="31510">MRWIDQEKIELPEGWLERAAAAKKDMDDKGLKPDDLSDVWRCLKDRFALLSDKRCWICEAPAARSDNAIDHFRPKNRVAEAKQEPSGYRWLAFDYRNFRYICTFCNSRRLDVLGGTAGGKADHFPLRNEAVRAYVATDDLDDEEPMLLDPCEDGDWKLLGCSLESGHPVPATEDLHHRKRVEISVELYHLHQDALKKMRLTQIRDLDQKISSAKDRYDELDGTPKREKKFKSALTAIRRAISPGSDFSGEMYNHVKKRRDNNYPWLQSLIDS</sequence>
<protein>
    <recommendedName>
        <fullName evidence="3">TIGR02646 family protein</fullName>
    </recommendedName>
</protein>
<evidence type="ECO:0000313" key="1">
    <source>
        <dbReference type="EMBL" id="TNC09088.1"/>
    </source>
</evidence>
<dbReference type="OrthoDB" id="9789856at2"/>
<organism evidence="1 2">
    <name type="scientific">Methylobacterium terricola</name>
    <dbReference type="NCBI Taxonomy" id="2583531"/>
    <lineage>
        <taxon>Bacteria</taxon>
        <taxon>Pseudomonadati</taxon>
        <taxon>Pseudomonadota</taxon>
        <taxon>Alphaproteobacteria</taxon>
        <taxon>Hyphomicrobiales</taxon>
        <taxon>Methylobacteriaceae</taxon>
        <taxon>Methylobacterium</taxon>
    </lineage>
</organism>
<evidence type="ECO:0000313" key="2">
    <source>
        <dbReference type="Proteomes" id="UP000305267"/>
    </source>
</evidence>
<dbReference type="AlphaFoldDB" id="A0A5C4LA69"/>
<gene>
    <name evidence="1" type="ORF">FF100_27710</name>
</gene>
<dbReference type="RefSeq" id="WP_139038989.1">
    <property type="nucleotide sequence ID" value="NZ_VDDA01000019.1"/>
</dbReference>
<dbReference type="EMBL" id="VDDA01000019">
    <property type="protein sequence ID" value="TNC09088.1"/>
    <property type="molecule type" value="Genomic_DNA"/>
</dbReference>
<accession>A0A5C4LA69</accession>